<dbReference type="Proteomes" id="UP000663854">
    <property type="component" value="Unassembled WGS sequence"/>
</dbReference>
<accession>A0A815QMW8</accession>
<evidence type="ECO:0000313" key="3">
    <source>
        <dbReference type="Proteomes" id="UP000663870"/>
    </source>
</evidence>
<gene>
    <name evidence="2" type="ORF">JXQ802_LOCUS38417</name>
    <name evidence="1" type="ORF">PYM288_LOCUS24602</name>
</gene>
<proteinExistence type="predicted"/>
<dbReference type="AlphaFoldDB" id="A0A815QMW8"/>
<sequence>MSPPSATEVYVEYQFITSEVPGGYFGSEFNDYFSVVLRSETGQYVMKTDSMNGLGLGAFEYSTGATQWYRLNLTVGPVPEQIRLDVNVANVGDGYLDSKVNARLIGAEECAPCEQACSNCTSEPMCRGTCVNPPINSCLFYREYRLKSITSEEIDFNPLLPVTGVI</sequence>
<reference evidence="2" key="1">
    <citation type="submission" date="2021-02" db="EMBL/GenBank/DDBJ databases">
        <authorList>
            <person name="Nowell W R."/>
        </authorList>
    </citation>
    <scope>NUCLEOTIDE SEQUENCE</scope>
</reference>
<name>A0A815QMW8_9BILA</name>
<evidence type="ECO:0000313" key="2">
    <source>
        <dbReference type="EMBL" id="CAF1465405.1"/>
    </source>
</evidence>
<dbReference type="EMBL" id="CAJNOH010001255">
    <property type="protein sequence ID" value="CAF1195892.1"/>
    <property type="molecule type" value="Genomic_DNA"/>
</dbReference>
<dbReference type="Proteomes" id="UP000663870">
    <property type="component" value="Unassembled WGS sequence"/>
</dbReference>
<evidence type="ECO:0000313" key="1">
    <source>
        <dbReference type="EMBL" id="CAF1195892.1"/>
    </source>
</evidence>
<organism evidence="2 3">
    <name type="scientific">Rotaria sordida</name>
    <dbReference type="NCBI Taxonomy" id="392033"/>
    <lineage>
        <taxon>Eukaryota</taxon>
        <taxon>Metazoa</taxon>
        <taxon>Spiralia</taxon>
        <taxon>Gnathifera</taxon>
        <taxon>Rotifera</taxon>
        <taxon>Eurotatoria</taxon>
        <taxon>Bdelloidea</taxon>
        <taxon>Philodinida</taxon>
        <taxon>Philodinidae</taxon>
        <taxon>Rotaria</taxon>
    </lineage>
</organism>
<keyword evidence="3" id="KW-1185">Reference proteome</keyword>
<dbReference type="EMBL" id="CAJNOL010002129">
    <property type="protein sequence ID" value="CAF1465405.1"/>
    <property type="molecule type" value="Genomic_DNA"/>
</dbReference>
<protein>
    <submittedName>
        <fullName evidence="2">Uncharacterized protein</fullName>
    </submittedName>
</protein>
<comment type="caution">
    <text evidence="2">The sequence shown here is derived from an EMBL/GenBank/DDBJ whole genome shotgun (WGS) entry which is preliminary data.</text>
</comment>